<proteinExistence type="predicted"/>
<evidence type="ECO:0000313" key="3">
    <source>
        <dbReference type="Proteomes" id="UP001153269"/>
    </source>
</evidence>
<organism evidence="2 3">
    <name type="scientific">Pleuronectes platessa</name>
    <name type="common">European plaice</name>
    <dbReference type="NCBI Taxonomy" id="8262"/>
    <lineage>
        <taxon>Eukaryota</taxon>
        <taxon>Metazoa</taxon>
        <taxon>Chordata</taxon>
        <taxon>Craniata</taxon>
        <taxon>Vertebrata</taxon>
        <taxon>Euteleostomi</taxon>
        <taxon>Actinopterygii</taxon>
        <taxon>Neopterygii</taxon>
        <taxon>Teleostei</taxon>
        <taxon>Neoteleostei</taxon>
        <taxon>Acanthomorphata</taxon>
        <taxon>Carangaria</taxon>
        <taxon>Pleuronectiformes</taxon>
        <taxon>Pleuronectoidei</taxon>
        <taxon>Pleuronectidae</taxon>
        <taxon>Pleuronectes</taxon>
    </lineage>
</organism>
<dbReference type="AlphaFoldDB" id="A0A9N7TQN5"/>
<dbReference type="Proteomes" id="UP001153269">
    <property type="component" value="Unassembled WGS sequence"/>
</dbReference>
<sequence>MSSEHIQRPFTEVVSLYRLEAPQNLLNDIPAVPQDTMTACMLSFHFQPRVHLNDLKARNKFLAHGWEWTESTWHMKEVVFVGYVHHLLLPAPELRHSFWHIVRERVAGMYSASESSLSPRIPLRASLITEKQREREKGETAGKERGQERTSASSASSVHLRSLHLSLHRLPPSILPLLLLLPSSWLVFTPAEKDVSDGKD</sequence>
<name>A0A9N7TQN5_PLEPL</name>
<accession>A0A9N7TQN5</accession>
<feature type="compositionally biased region" description="Basic and acidic residues" evidence="1">
    <location>
        <begin position="130"/>
        <end position="148"/>
    </location>
</feature>
<feature type="region of interest" description="Disordered" evidence="1">
    <location>
        <begin position="128"/>
        <end position="155"/>
    </location>
</feature>
<evidence type="ECO:0000313" key="2">
    <source>
        <dbReference type="EMBL" id="CAB1417102.1"/>
    </source>
</evidence>
<keyword evidence="3" id="KW-1185">Reference proteome</keyword>
<reference evidence="2" key="1">
    <citation type="submission" date="2020-03" db="EMBL/GenBank/DDBJ databases">
        <authorList>
            <person name="Weist P."/>
        </authorList>
    </citation>
    <scope>NUCLEOTIDE SEQUENCE</scope>
</reference>
<comment type="caution">
    <text evidence="2">The sequence shown here is derived from an EMBL/GenBank/DDBJ whole genome shotgun (WGS) entry which is preliminary data.</text>
</comment>
<evidence type="ECO:0000256" key="1">
    <source>
        <dbReference type="SAM" id="MobiDB-lite"/>
    </source>
</evidence>
<gene>
    <name evidence="2" type="ORF">PLEPLA_LOCUS4903</name>
</gene>
<protein>
    <submittedName>
        <fullName evidence="2">Uncharacterized protein</fullName>
    </submittedName>
</protein>
<dbReference type="EMBL" id="CADEAL010000245">
    <property type="protein sequence ID" value="CAB1417102.1"/>
    <property type="molecule type" value="Genomic_DNA"/>
</dbReference>